<protein>
    <recommendedName>
        <fullName evidence="3">IPExxxVDY family protein</fullName>
    </recommendedName>
</protein>
<evidence type="ECO:0000313" key="2">
    <source>
        <dbReference type="Proteomes" id="UP001497514"/>
    </source>
</evidence>
<dbReference type="InterPro" id="IPR047690">
    <property type="entry name" value="IPExxxVDY_fam"/>
</dbReference>
<sequence>MVTYTLNIDELSINDYTLIGVQTVLDEYKLAYLLNKFLGTKFSKAVYNLDFTEKNNTFFYPVYEYKDTVLGYDWFLIANSYKAIDKIGVTTIFDKKNEVKYLLPEKQKIDYFLKIESGLDINYIIEIIKKINEIPQIITSYEVKVESLKSKDFLIF</sequence>
<reference evidence="1 2" key="1">
    <citation type="submission" date="2024-05" db="EMBL/GenBank/DDBJ databases">
        <authorList>
            <person name="Duchaud E."/>
        </authorList>
    </citation>
    <scope>NUCLEOTIDE SEQUENCE [LARGE SCALE GENOMIC DNA]</scope>
    <source>
        <strain evidence="1">Ena-SAMPLE-TAB-13-05-2024-13:56:06:370-140309</strain>
    </source>
</reference>
<gene>
    <name evidence="1" type="ORF">TD3509T_2189</name>
</gene>
<organism evidence="1 2">
    <name type="scientific">Tenacibaculum dicentrarchi</name>
    <dbReference type="NCBI Taxonomy" id="669041"/>
    <lineage>
        <taxon>Bacteria</taxon>
        <taxon>Pseudomonadati</taxon>
        <taxon>Bacteroidota</taxon>
        <taxon>Flavobacteriia</taxon>
        <taxon>Flavobacteriales</taxon>
        <taxon>Flavobacteriaceae</taxon>
        <taxon>Tenacibaculum</taxon>
    </lineage>
</organism>
<dbReference type="GeneID" id="65210291"/>
<name>A0ABM9P1B5_9FLAO</name>
<dbReference type="EMBL" id="OZ038524">
    <property type="protein sequence ID" value="CAL2087213.1"/>
    <property type="molecule type" value="Genomic_DNA"/>
</dbReference>
<evidence type="ECO:0008006" key="3">
    <source>
        <dbReference type="Google" id="ProtNLM"/>
    </source>
</evidence>
<dbReference type="NCBIfam" id="NF033205">
    <property type="entry name" value="IPExxxVDY"/>
    <property type="match status" value="1"/>
</dbReference>
<proteinExistence type="predicted"/>
<accession>A0ABM9P1B5</accession>
<dbReference type="Proteomes" id="UP001497514">
    <property type="component" value="Chromosome"/>
</dbReference>
<evidence type="ECO:0000313" key="1">
    <source>
        <dbReference type="EMBL" id="CAL2087213.1"/>
    </source>
</evidence>
<keyword evidence="2" id="KW-1185">Reference proteome</keyword>
<dbReference type="RefSeq" id="WP_101903251.1">
    <property type="nucleotide sequence ID" value="NZ_JBFKZT010000001.1"/>
</dbReference>